<dbReference type="EMBL" id="BLXT01006178">
    <property type="protein sequence ID" value="GFO29606.1"/>
    <property type="molecule type" value="Genomic_DNA"/>
</dbReference>
<evidence type="ECO:0000256" key="1">
    <source>
        <dbReference type="ARBA" id="ARBA00023157"/>
    </source>
</evidence>
<dbReference type="GO" id="GO:0016020">
    <property type="term" value="C:membrane"/>
    <property type="evidence" value="ECO:0007669"/>
    <property type="project" value="UniProtKB-SubCell"/>
</dbReference>
<organism evidence="5 6">
    <name type="scientific">Plakobranchus ocellatus</name>
    <dbReference type="NCBI Taxonomy" id="259542"/>
    <lineage>
        <taxon>Eukaryota</taxon>
        <taxon>Metazoa</taxon>
        <taxon>Spiralia</taxon>
        <taxon>Lophotrochozoa</taxon>
        <taxon>Mollusca</taxon>
        <taxon>Gastropoda</taxon>
        <taxon>Heterobranchia</taxon>
        <taxon>Euthyneura</taxon>
        <taxon>Panpulmonata</taxon>
        <taxon>Sacoglossa</taxon>
        <taxon>Placobranchoidea</taxon>
        <taxon>Plakobranchidae</taxon>
        <taxon>Plakobranchus</taxon>
    </lineage>
</organism>
<dbReference type="SUPFAM" id="SSF49899">
    <property type="entry name" value="Concanavalin A-like lectins/glucanases"/>
    <property type="match status" value="3"/>
</dbReference>
<feature type="disulfide bond" evidence="2">
    <location>
        <begin position="249"/>
        <end position="258"/>
    </location>
</feature>
<dbReference type="InterPro" id="IPR000742">
    <property type="entry name" value="EGF"/>
</dbReference>
<accession>A0AAV4C2M7</accession>
<dbReference type="Gene3D" id="2.10.25.10">
    <property type="entry name" value="Laminin"/>
    <property type="match status" value="1"/>
</dbReference>
<dbReference type="InterPro" id="IPR001791">
    <property type="entry name" value="Laminin_G"/>
</dbReference>
<feature type="domain" description="Laminin G" evidence="3">
    <location>
        <begin position="264"/>
        <end position="446"/>
    </location>
</feature>
<proteinExistence type="predicted"/>
<reference evidence="5 6" key="1">
    <citation type="journal article" date="2021" name="Elife">
        <title>Chloroplast acquisition without the gene transfer in kleptoplastic sea slugs, Plakobranchus ocellatus.</title>
        <authorList>
            <person name="Maeda T."/>
            <person name="Takahashi S."/>
            <person name="Yoshida T."/>
            <person name="Shimamura S."/>
            <person name="Takaki Y."/>
            <person name="Nagai Y."/>
            <person name="Toyoda A."/>
            <person name="Suzuki Y."/>
            <person name="Arimoto A."/>
            <person name="Ishii H."/>
            <person name="Satoh N."/>
            <person name="Nishiyama T."/>
            <person name="Hasebe M."/>
            <person name="Maruyama T."/>
            <person name="Minagawa J."/>
            <person name="Obokata J."/>
            <person name="Shigenobu S."/>
        </authorList>
    </citation>
    <scope>NUCLEOTIDE SEQUENCE [LARGE SCALE GENOMIC DNA]</scope>
</reference>
<keyword evidence="6" id="KW-1185">Reference proteome</keyword>
<sequence length="587" mass="66268">MEKSRPKCICPLMFDGTRCKIPVKYGLYPSLKSHGNIRLPEERLDVKNFTLKIVFRPNRPFGLLLFASNRSDFFSITLDGDHVEIRSNSGLGLNGIRSSNQAQPYEWNTLMIIRKNESTMARLNYGDSMYVNDSVGNAISYNDIYLGGYSDFSAIAKRVHTEKGFHGCIKEIHINNNQIVFNMQKQHNSIRWDTLTFQRNWKQLVKALKQKVLGKHLHSCDTYCSRTTCLNGGECVEYHELFKLPPCSCLPGYTGNKCEKFSPVEVPHFSFNSSLEIPLERGKDHQANVRVIIKASSVDGFILHLGHSLPSGSGFLSLALEDGHVVFKIVTGQKEFQVKSLGRVNPNKWTLVLAMYASNNGYLKVSDQVLSRFTSLLNYSSINMTRLTMRQNFSYLGRDPLNDGSELAEARRSFTGCLHLVRINDKNIDLYGPGVSGINLVNCSVCEKLNEPCLDGGQCMPGNDSSYTCGCREPLSNTQCKDDQVLHFTGRNYVRYKDKMVFDKLAGELKVVHLAIRTTCPNGLIFWTGNIQEKPSGPTPVLRDFIALGFDNGVLRLYYDFGTGEVQANYSETRLFDGFWHLIMLIR</sequence>
<comment type="caution">
    <text evidence="2">Lacks conserved residue(s) required for the propagation of feature annotation.</text>
</comment>
<feature type="domain" description="Laminin G" evidence="3">
    <location>
        <begin position="483"/>
        <end position="587"/>
    </location>
</feature>
<dbReference type="PANTHER" id="PTHR15036:SF85">
    <property type="entry name" value="SP2353, ISOFORM A"/>
    <property type="match status" value="1"/>
</dbReference>
<dbReference type="SMART" id="SM00282">
    <property type="entry name" value="LamG"/>
    <property type="match status" value="2"/>
</dbReference>
<evidence type="ECO:0000313" key="5">
    <source>
        <dbReference type="EMBL" id="GFO29606.1"/>
    </source>
</evidence>
<protein>
    <submittedName>
        <fullName evidence="5">Pikachurin-like</fullName>
    </submittedName>
</protein>
<comment type="caution">
    <text evidence="5">The sequence shown here is derived from an EMBL/GenBank/DDBJ whole genome shotgun (WGS) entry which is preliminary data.</text>
</comment>
<dbReference type="InterPro" id="IPR013320">
    <property type="entry name" value="ConA-like_dom_sf"/>
</dbReference>
<dbReference type="SMART" id="SM00181">
    <property type="entry name" value="EGF"/>
    <property type="match status" value="2"/>
</dbReference>
<dbReference type="PROSITE" id="PS01186">
    <property type="entry name" value="EGF_2"/>
    <property type="match status" value="1"/>
</dbReference>
<feature type="domain" description="Laminin G" evidence="3">
    <location>
        <begin position="26"/>
        <end position="220"/>
    </location>
</feature>
<name>A0AAV4C2M7_9GAST</name>
<dbReference type="PROSITE" id="PS50026">
    <property type="entry name" value="EGF_3"/>
    <property type="match status" value="1"/>
</dbReference>
<dbReference type="PROSITE" id="PS50025">
    <property type="entry name" value="LAM_G_DOMAIN"/>
    <property type="match status" value="3"/>
</dbReference>
<feature type="domain" description="EGF-like" evidence="4">
    <location>
        <begin position="221"/>
        <end position="259"/>
    </location>
</feature>
<dbReference type="Pfam" id="PF02210">
    <property type="entry name" value="Laminin_G_2"/>
    <property type="match status" value="2"/>
</dbReference>
<dbReference type="AlphaFoldDB" id="A0AAV4C2M7"/>
<evidence type="ECO:0000259" key="4">
    <source>
        <dbReference type="PROSITE" id="PS50026"/>
    </source>
</evidence>
<dbReference type="PROSITE" id="PS00022">
    <property type="entry name" value="EGF_1"/>
    <property type="match status" value="2"/>
</dbReference>
<dbReference type="Pfam" id="PF00054">
    <property type="entry name" value="Laminin_G_1"/>
    <property type="match status" value="1"/>
</dbReference>
<evidence type="ECO:0000256" key="2">
    <source>
        <dbReference type="PROSITE-ProRule" id="PRU00076"/>
    </source>
</evidence>
<dbReference type="PANTHER" id="PTHR15036">
    <property type="entry name" value="PIKACHURIN-LIKE PROTEIN"/>
    <property type="match status" value="1"/>
</dbReference>
<evidence type="ECO:0000313" key="6">
    <source>
        <dbReference type="Proteomes" id="UP000735302"/>
    </source>
</evidence>
<dbReference type="CDD" id="cd00110">
    <property type="entry name" value="LamG"/>
    <property type="match status" value="3"/>
</dbReference>
<keyword evidence="2" id="KW-0245">EGF-like domain</keyword>
<dbReference type="CDD" id="cd00054">
    <property type="entry name" value="EGF_CA"/>
    <property type="match status" value="1"/>
</dbReference>
<dbReference type="InterPro" id="IPR050372">
    <property type="entry name" value="Neurexin-related_CASP"/>
</dbReference>
<dbReference type="Proteomes" id="UP000735302">
    <property type="component" value="Unassembled WGS sequence"/>
</dbReference>
<keyword evidence="1 2" id="KW-1015">Disulfide bond</keyword>
<evidence type="ECO:0000259" key="3">
    <source>
        <dbReference type="PROSITE" id="PS50025"/>
    </source>
</evidence>
<gene>
    <name evidence="5" type="ORF">PoB_005611100</name>
</gene>
<dbReference type="Gene3D" id="2.60.120.200">
    <property type="match status" value="3"/>
</dbReference>